<feature type="domain" description="Amidase" evidence="3">
    <location>
        <begin position="31"/>
        <end position="496"/>
    </location>
</feature>
<dbReference type="GO" id="GO:0017064">
    <property type="term" value="F:fatty acid amide hydrolase activity"/>
    <property type="evidence" value="ECO:0007669"/>
    <property type="project" value="TreeGrafter"/>
</dbReference>
<name>A0A4Q9DS41_9BACL</name>
<dbReference type="InterPro" id="IPR052096">
    <property type="entry name" value="Endocannabinoid_amidase"/>
</dbReference>
<evidence type="ECO:0000313" key="5">
    <source>
        <dbReference type="Proteomes" id="UP000293142"/>
    </source>
</evidence>
<organism evidence="4 5">
    <name type="scientific">Paenibacillus thalictri</name>
    <dbReference type="NCBI Taxonomy" id="2527873"/>
    <lineage>
        <taxon>Bacteria</taxon>
        <taxon>Bacillati</taxon>
        <taxon>Bacillota</taxon>
        <taxon>Bacilli</taxon>
        <taxon>Bacillales</taxon>
        <taxon>Paenibacillaceae</taxon>
        <taxon>Paenibacillus</taxon>
    </lineage>
</organism>
<dbReference type="InterPro" id="IPR023631">
    <property type="entry name" value="Amidase_dom"/>
</dbReference>
<dbReference type="Proteomes" id="UP000293142">
    <property type="component" value="Unassembled WGS sequence"/>
</dbReference>
<dbReference type="OrthoDB" id="9811471at2"/>
<protein>
    <recommendedName>
        <fullName evidence="3">Amidase domain-containing protein</fullName>
    </recommendedName>
</protein>
<reference evidence="4 5" key="1">
    <citation type="submission" date="2019-02" db="EMBL/GenBank/DDBJ databases">
        <title>Paenibacillus sp. nov., isolated from surface-sterilized tissue of Thalictrum simplex L.</title>
        <authorList>
            <person name="Tuo L."/>
        </authorList>
    </citation>
    <scope>NUCLEOTIDE SEQUENCE [LARGE SCALE GENOMIC DNA]</scope>
    <source>
        <strain evidence="4 5">N2SHLJ1</strain>
    </source>
</reference>
<gene>
    <name evidence="4" type="ORF">EYB31_13810</name>
</gene>
<evidence type="ECO:0000313" key="4">
    <source>
        <dbReference type="EMBL" id="TBL78574.1"/>
    </source>
</evidence>
<sequence>MNLLRPEQPELKLSIQSLQHKLRKGEFTCEDIVNSCYGRYKQANPQINAVVLPLYDQALEQAREVDRKIAGKELLGPLFGVPVTVKECFDVKGTPATWGLLSRRDEAAEANDPLVERLLSADALLIGKTNLQQLVMGSESDNPVYGRSSNPHRLERTPGGSSGGEGAAVAAHLSQIGLGTDAGGSVRIPAHFCGIHALKPTSGTFSMQAPRGIFTVKPEVARAIVQPGVLARNVDDLRTAYHALSGDTWRPEDHDGETAIGNMKIAYFKSDGIVEPSMSMQRLVGECAAVLARHGAEVVEIDIRPFASKMLKGYMQLVMHEAELGFPGTVGNDAVIPKIKGMLKLISMPWPMKRLAALLLKTIKQRTVAEFVLSSFKPERLETLLEQRDRRIASFSSSLMERRIDAILCPPYPTPALKHGGSTSLQVEGAYEQMFNYLGFPAGVVSLSQVKPGEAVMRPKDGDRITDALNETDQGSEGLPIGVQVVSLPGQEGAVLRIMALLEREFMVY</sequence>
<dbReference type="EMBL" id="SIRE01000009">
    <property type="protein sequence ID" value="TBL78574.1"/>
    <property type="molecule type" value="Genomic_DNA"/>
</dbReference>
<dbReference type="AlphaFoldDB" id="A0A4Q9DS41"/>
<dbReference type="InterPro" id="IPR036928">
    <property type="entry name" value="AS_sf"/>
</dbReference>
<evidence type="ECO:0000256" key="2">
    <source>
        <dbReference type="SAM" id="MobiDB-lite"/>
    </source>
</evidence>
<dbReference type="GO" id="GO:0004040">
    <property type="term" value="F:amidase activity"/>
    <property type="evidence" value="ECO:0007669"/>
    <property type="project" value="TreeGrafter"/>
</dbReference>
<comment type="caution">
    <text evidence="4">The sequence shown here is derived from an EMBL/GenBank/DDBJ whole genome shotgun (WGS) entry which is preliminary data.</text>
</comment>
<feature type="compositionally biased region" description="Polar residues" evidence="2">
    <location>
        <begin position="137"/>
        <end position="151"/>
    </location>
</feature>
<evidence type="ECO:0000256" key="1">
    <source>
        <dbReference type="ARBA" id="ARBA00022801"/>
    </source>
</evidence>
<evidence type="ECO:0000259" key="3">
    <source>
        <dbReference type="Pfam" id="PF01425"/>
    </source>
</evidence>
<keyword evidence="1" id="KW-0378">Hydrolase</keyword>
<dbReference type="SUPFAM" id="SSF75304">
    <property type="entry name" value="Amidase signature (AS) enzymes"/>
    <property type="match status" value="1"/>
</dbReference>
<dbReference type="Pfam" id="PF01425">
    <property type="entry name" value="Amidase"/>
    <property type="match status" value="1"/>
</dbReference>
<dbReference type="RefSeq" id="WP_131013930.1">
    <property type="nucleotide sequence ID" value="NZ_SIRE01000009.1"/>
</dbReference>
<accession>A0A4Q9DS41</accession>
<dbReference type="InterPro" id="IPR020556">
    <property type="entry name" value="Amidase_CS"/>
</dbReference>
<dbReference type="PANTHER" id="PTHR45847:SF6">
    <property type="entry name" value="FATTY ACID AMIDE HYDROLASE"/>
    <property type="match status" value="1"/>
</dbReference>
<dbReference type="GO" id="GO:0009062">
    <property type="term" value="P:fatty acid catabolic process"/>
    <property type="evidence" value="ECO:0007669"/>
    <property type="project" value="TreeGrafter"/>
</dbReference>
<feature type="region of interest" description="Disordered" evidence="2">
    <location>
        <begin position="137"/>
        <end position="166"/>
    </location>
</feature>
<dbReference type="PROSITE" id="PS00571">
    <property type="entry name" value="AMIDASES"/>
    <property type="match status" value="1"/>
</dbReference>
<dbReference type="Gene3D" id="3.90.1300.10">
    <property type="entry name" value="Amidase signature (AS) domain"/>
    <property type="match status" value="1"/>
</dbReference>
<dbReference type="PANTHER" id="PTHR45847">
    <property type="entry name" value="FATTY ACID AMIDE HYDROLASE"/>
    <property type="match status" value="1"/>
</dbReference>
<proteinExistence type="predicted"/>
<keyword evidence="5" id="KW-1185">Reference proteome</keyword>
<dbReference type="PIRSF" id="PIRSF001221">
    <property type="entry name" value="Amidase_fungi"/>
    <property type="match status" value="1"/>
</dbReference>